<name>A0AA94LM42_9BACT</name>
<dbReference type="EMBL" id="FZNZ01000047">
    <property type="protein sequence ID" value="SNS13154.1"/>
    <property type="molecule type" value="Genomic_DNA"/>
</dbReference>
<reference evidence="1 2" key="1">
    <citation type="submission" date="2017-06" db="EMBL/GenBank/DDBJ databases">
        <authorList>
            <person name="Varghese N."/>
            <person name="Submissions S."/>
        </authorList>
    </citation>
    <scope>NUCLEOTIDE SEQUENCE [LARGE SCALE GENOMIC DNA]</scope>
    <source>
        <strain evidence="1 2">DSM 26989</strain>
    </source>
</reference>
<dbReference type="AlphaFoldDB" id="A0AA94LM42"/>
<proteinExistence type="predicted"/>
<dbReference type="Pfam" id="PF14412">
    <property type="entry name" value="AHH"/>
    <property type="match status" value="1"/>
</dbReference>
<evidence type="ECO:0000313" key="1">
    <source>
        <dbReference type="EMBL" id="SNS13154.1"/>
    </source>
</evidence>
<dbReference type="Proteomes" id="UP000198427">
    <property type="component" value="Unassembled WGS sequence"/>
</dbReference>
<keyword evidence="2" id="KW-1185">Reference proteome</keyword>
<evidence type="ECO:0000313" key="2">
    <source>
        <dbReference type="Proteomes" id="UP000198427"/>
    </source>
</evidence>
<dbReference type="InterPro" id="IPR032871">
    <property type="entry name" value="AHH_dom_containing"/>
</dbReference>
<comment type="caution">
    <text evidence="1">The sequence shown here is derived from an EMBL/GenBank/DDBJ whole genome shotgun (WGS) entry which is preliminary data.</text>
</comment>
<protein>
    <submittedName>
        <fullName evidence="1">A nuclease family of the HNH/ENDO VII superfamily with conserved AHH</fullName>
    </submittedName>
</protein>
<organism evidence="1 2">
    <name type="scientific">Prevotella jejuni</name>
    <dbReference type="NCBI Taxonomy" id="1177574"/>
    <lineage>
        <taxon>Bacteria</taxon>
        <taxon>Pseudomonadati</taxon>
        <taxon>Bacteroidota</taxon>
        <taxon>Bacteroidia</taxon>
        <taxon>Bacteroidales</taxon>
        <taxon>Prevotellaceae</taxon>
        <taxon>Prevotella</taxon>
    </lineage>
</organism>
<accession>A0AA94LM42</accession>
<sequence>MSLYAYVHDTNSWIDLLGLSGMPKGGWNYVNMPKLDGYQLHHVIPKSMAEHPAIKAAGFDVNKPSNLIYLPIEDGSHTTRSIHNG</sequence>
<gene>
    <name evidence="1" type="ORF">SAMN06265364_1478</name>
</gene>